<organism evidence="1 2">
    <name type="scientific">Lithospermum erythrorhizon</name>
    <name type="common">Purple gromwell</name>
    <name type="synonym">Lithospermum officinale var. erythrorhizon</name>
    <dbReference type="NCBI Taxonomy" id="34254"/>
    <lineage>
        <taxon>Eukaryota</taxon>
        <taxon>Viridiplantae</taxon>
        <taxon>Streptophyta</taxon>
        <taxon>Embryophyta</taxon>
        <taxon>Tracheophyta</taxon>
        <taxon>Spermatophyta</taxon>
        <taxon>Magnoliopsida</taxon>
        <taxon>eudicotyledons</taxon>
        <taxon>Gunneridae</taxon>
        <taxon>Pentapetalae</taxon>
        <taxon>asterids</taxon>
        <taxon>lamiids</taxon>
        <taxon>Boraginales</taxon>
        <taxon>Boraginaceae</taxon>
        <taxon>Boraginoideae</taxon>
        <taxon>Lithospermeae</taxon>
        <taxon>Lithospermum</taxon>
    </lineage>
</organism>
<dbReference type="AlphaFoldDB" id="A0AAV3NPP4"/>
<proteinExistence type="predicted"/>
<protein>
    <submittedName>
        <fullName evidence="1">Uncharacterized protein</fullName>
    </submittedName>
</protein>
<accession>A0AAV3NPP4</accession>
<evidence type="ECO:0000313" key="1">
    <source>
        <dbReference type="EMBL" id="GAA0141344.1"/>
    </source>
</evidence>
<gene>
    <name evidence="1" type="ORF">LIER_02508</name>
</gene>
<evidence type="ECO:0000313" key="2">
    <source>
        <dbReference type="Proteomes" id="UP001454036"/>
    </source>
</evidence>
<name>A0AAV3NPP4_LITER</name>
<comment type="caution">
    <text evidence="1">The sequence shown here is derived from an EMBL/GenBank/DDBJ whole genome shotgun (WGS) entry which is preliminary data.</text>
</comment>
<keyword evidence="2" id="KW-1185">Reference proteome</keyword>
<reference evidence="1 2" key="1">
    <citation type="submission" date="2024-01" db="EMBL/GenBank/DDBJ databases">
        <title>The complete chloroplast genome sequence of Lithospermum erythrorhizon: insights into the phylogenetic relationship among Boraginaceae species and the maternal lineages of purple gromwells.</title>
        <authorList>
            <person name="Okada T."/>
            <person name="Watanabe K."/>
        </authorList>
    </citation>
    <scope>NUCLEOTIDE SEQUENCE [LARGE SCALE GENOMIC DNA]</scope>
</reference>
<dbReference type="EMBL" id="BAABME010000274">
    <property type="protein sequence ID" value="GAA0141344.1"/>
    <property type="molecule type" value="Genomic_DNA"/>
</dbReference>
<sequence>MTNYRGQLLFIYLLHGEQEVSFPSKSILKCKSPDSQPVFDDPTCQPYIRIGVDDAPNVIEKVVDVDEGQDKIGEEGTSDPKECEVIEVDATTPFERKPEKKTFEVWTHFTTTLFKGEKTNRCNHYYSFLSYSESGTTSHLKNHKCIKKQHHMKNQQMLQFVSSDTKTVEPVLVTRKYDHAEQRKATVVWILTKKKAF</sequence>
<dbReference type="Proteomes" id="UP001454036">
    <property type="component" value="Unassembled WGS sequence"/>
</dbReference>